<dbReference type="SMART" id="SM00175">
    <property type="entry name" value="RAB"/>
    <property type="match status" value="1"/>
</dbReference>
<dbReference type="PANTHER" id="PTHR24072">
    <property type="entry name" value="RHO FAMILY GTPASE"/>
    <property type="match status" value="1"/>
</dbReference>
<accession>A0A7J5YY11</accession>
<dbReference type="CDD" id="cd01871">
    <property type="entry name" value="Rac1_like"/>
    <property type="match status" value="1"/>
</dbReference>
<dbReference type="InterPro" id="IPR001806">
    <property type="entry name" value="Small_GTPase"/>
</dbReference>
<dbReference type="Gene3D" id="3.40.50.300">
    <property type="entry name" value="P-loop containing nucleotide triphosphate hydrolases"/>
    <property type="match status" value="1"/>
</dbReference>
<dbReference type="GO" id="GO:0007264">
    <property type="term" value="P:small GTPase-mediated signal transduction"/>
    <property type="evidence" value="ECO:0007669"/>
    <property type="project" value="InterPro"/>
</dbReference>
<dbReference type="InterPro" id="IPR003578">
    <property type="entry name" value="Small_GTPase_Rho"/>
</dbReference>
<comment type="caution">
    <text evidence="9">The sequence shown here is derived from an EMBL/GenBank/DDBJ whole genome shotgun (WGS) entry which is preliminary data.</text>
</comment>
<organism evidence="9 10">
    <name type="scientific">Dissostichus mawsoni</name>
    <name type="common">Antarctic cod</name>
    <dbReference type="NCBI Taxonomy" id="36200"/>
    <lineage>
        <taxon>Eukaryota</taxon>
        <taxon>Metazoa</taxon>
        <taxon>Chordata</taxon>
        <taxon>Craniata</taxon>
        <taxon>Vertebrata</taxon>
        <taxon>Euteleostomi</taxon>
        <taxon>Actinopterygii</taxon>
        <taxon>Neopterygii</taxon>
        <taxon>Teleostei</taxon>
        <taxon>Neoteleostei</taxon>
        <taxon>Acanthomorphata</taxon>
        <taxon>Eupercaria</taxon>
        <taxon>Perciformes</taxon>
        <taxon>Notothenioidei</taxon>
        <taxon>Nototheniidae</taxon>
        <taxon>Dissostichus</taxon>
    </lineage>
</organism>
<evidence type="ECO:0000313" key="9">
    <source>
        <dbReference type="EMBL" id="KAF3853377.1"/>
    </source>
</evidence>
<dbReference type="GO" id="GO:0003925">
    <property type="term" value="F:G protein activity"/>
    <property type="evidence" value="ECO:0007669"/>
    <property type="project" value="UniProtKB-EC"/>
</dbReference>
<evidence type="ECO:0000256" key="7">
    <source>
        <dbReference type="ARBA" id="ARBA00023289"/>
    </source>
</evidence>
<dbReference type="Proteomes" id="UP000518266">
    <property type="component" value="Unassembled WGS sequence"/>
</dbReference>
<dbReference type="NCBIfam" id="TIGR00231">
    <property type="entry name" value="small_GTP"/>
    <property type="match status" value="1"/>
</dbReference>
<comment type="catalytic activity">
    <reaction evidence="8">
        <text>GTP + H2O = GDP + phosphate + H(+)</text>
        <dbReference type="Rhea" id="RHEA:19669"/>
        <dbReference type="ChEBI" id="CHEBI:15377"/>
        <dbReference type="ChEBI" id="CHEBI:15378"/>
        <dbReference type="ChEBI" id="CHEBI:37565"/>
        <dbReference type="ChEBI" id="CHEBI:43474"/>
        <dbReference type="ChEBI" id="CHEBI:58189"/>
        <dbReference type="EC" id="3.6.5.2"/>
    </reaction>
    <physiologicalReaction direction="left-to-right" evidence="8">
        <dbReference type="Rhea" id="RHEA:19670"/>
    </physiologicalReaction>
</comment>
<dbReference type="AlphaFoldDB" id="A0A7J5YY11"/>
<protein>
    <recommendedName>
        <fullName evidence="2">small monomeric GTPase</fullName>
        <ecNumber evidence="2">3.6.5.2</ecNumber>
    </recommendedName>
</protein>
<dbReference type="EC" id="3.6.5.2" evidence="2"/>
<keyword evidence="3" id="KW-0488">Methylation</keyword>
<dbReference type="SUPFAM" id="SSF52540">
    <property type="entry name" value="P-loop containing nucleoside triphosphate hydrolases"/>
    <property type="match status" value="1"/>
</dbReference>
<dbReference type="EMBL" id="JAAKFY010000008">
    <property type="protein sequence ID" value="KAF3853377.1"/>
    <property type="molecule type" value="Genomic_DNA"/>
</dbReference>
<gene>
    <name evidence="9" type="ORF">F7725_014065</name>
</gene>
<keyword evidence="7" id="KW-0636">Prenylation</keyword>
<evidence type="ECO:0000256" key="3">
    <source>
        <dbReference type="ARBA" id="ARBA00022481"/>
    </source>
</evidence>
<dbReference type="PRINTS" id="PR00449">
    <property type="entry name" value="RASTRNSFRMNG"/>
</dbReference>
<dbReference type="Pfam" id="PF00071">
    <property type="entry name" value="Ras"/>
    <property type="match status" value="1"/>
</dbReference>
<dbReference type="PROSITE" id="PS51419">
    <property type="entry name" value="RAB"/>
    <property type="match status" value="1"/>
</dbReference>
<dbReference type="InterPro" id="IPR027417">
    <property type="entry name" value="P-loop_NTPase"/>
</dbReference>
<dbReference type="SMART" id="SM00173">
    <property type="entry name" value="RAS"/>
    <property type="match status" value="1"/>
</dbReference>
<dbReference type="PROSITE" id="PS51420">
    <property type="entry name" value="RHO"/>
    <property type="match status" value="1"/>
</dbReference>
<evidence type="ECO:0000256" key="6">
    <source>
        <dbReference type="ARBA" id="ARBA00023288"/>
    </source>
</evidence>
<dbReference type="OrthoDB" id="8830751at2759"/>
<keyword evidence="10" id="KW-1185">Reference proteome</keyword>
<dbReference type="SMART" id="SM00174">
    <property type="entry name" value="RHO"/>
    <property type="match status" value="1"/>
</dbReference>
<comment type="similarity">
    <text evidence="1">Belongs to the small GTPase superfamily. Rho family.</text>
</comment>
<dbReference type="PROSITE" id="PS51421">
    <property type="entry name" value="RAS"/>
    <property type="match status" value="1"/>
</dbReference>
<dbReference type="GO" id="GO:0005525">
    <property type="term" value="F:GTP binding"/>
    <property type="evidence" value="ECO:0007669"/>
    <property type="project" value="UniProtKB-KW"/>
</dbReference>
<name>A0A7J5YY11_DISMA</name>
<evidence type="ECO:0000313" key="10">
    <source>
        <dbReference type="Proteomes" id="UP000518266"/>
    </source>
</evidence>
<evidence type="ECO:0000256" key="4">
    <source>
        <dbReference type="ARBA" id="ARBA00022741"/>
    </source>
</evidence>
<sequence>MFCGDGCEPEPACGPECRKGVVLRRTVQRCRRTMEESFGKGRTGLSDASLLGVCRRCILEDGAHRAVGKTCLLISYTTNAFPGEYIPTVFDNYSANVMVDGKPVNLGLWDTAGQEDYDRLRPLSYPQTDVFLICFSLVSPASFENVRAKWYPEVRHHCPNTPIILVGTKLDLRDDKDTIEKLKEKKLSPITYPQGLAMAKEISSVKYLECSALTQRGLKTVFDEAIRAVLCPRPSRRGGGSAEYCKGETQGVE</sequence>
<evidence type="ECO:0000256" key="8">
    <source>
        <dbReference type="ARBA" id="ARBA00047660"/>
    </source>
</evidence>
<keyword evidence="5" id="KW-0342">GTP-binding</keyword>
<proteinExistence type="inferred from homology"/>
<evidence type="ECO:0000256" key="1">
    <source>
        <dbReference type="ARBA" id="ARBA00010142"/>
    </source>
</evidence>
<dbReference type="InterPro" id="IPR005225">
    <property type="entry name" value="Small_GTP-bd"/>
</dbReference>
<keyword evidence="4" id="KW-0547">Nucleotide-binding</keyword>
<reference evidence="9 10" key="1">
    <citation type="submission" date="2020-03" db="EMBL/GenBank/DDBJ databases">
        <title>Dissostichus mawsoni Genome sequencing and assembly.</title>
        <authorList>
            <person name="Park H."/>
        </authorList>
    </citation>
    <scope>NUCLEOTIDE SEQUENCE [LARGE SCALE GENOMIC DNA]</scope>
    <source>
        <strain evidence="9">DM0001</strain>
        <tissue evidence="9">Muscle</tissue>
    </source>
</reference>
<keyword evidence="6" id="KW-0449">Lipoprotein</keyword>
<dbReference type="FunFam" id="3.40.50.300:FF:000088">
    <property type="entry name" value="Ras-related C3 botulinum toxin substrate 1"/>
    <property type="match status" value="1"/>
</dbReference>
<evidence type="ECO:0000256" key="2">
    <source>
        <dbReference type="ARBA" id="ARBA00011984"/>
    </source>
</evidence>
<evidence type="ECO:0000256" key="5">
    <source>
        <dbReference type="ARBA" id="ARBA00023134"/>
    </source>
</evidence>